<accession>A0A1I0EQI0</accession>
<feature type="domain" description="Orotate phosphoribosyltransferase-like" evidence="2">
    <location>
        <begin position="27"/>
        <end position="213"/>
    </location>
</feature>
<protein>
    <submittedName>
        <fullName evidence="3">TRSP domain C terminus to PRTase_2</fullName>
    </submittedName>
</protein>
<dbReference type="Gene3D" id="3.40.50.2020">
    <property type="match status" value="1"/>
</dbReference>
<dbReference type="Pfam" id="PF12500">
    <property type="entry name" value="TRSP"/>
    <property type="match status" value="1"/>
</dbReference>
<dbReference type="EMBL" id="FOHV01000029">
    <property type="protein sequence ID" value="SET46874.1"/>
    <property type="molecule type" value="Genomic_DNA"/>
</dbReference>
<name>A0A1I0EQI0_9GAMM</name>
<dbReference type="PIRSF" id="PIRSF020967">
    <property type="entry name" value="UCP020967"/>
    <property type="match status" value="1"/>
</dbReference>
<dbReference type="InterPro" id="IPR000836">
    <property type="entry name" value="PRTase_dom"/>
</dbReference>
<keyword evidence="4" id="KW-1185">Reference proteome</keyword>
<feature type="domain" description="TRSP" evidence="1">
    <location>
        <begin position="273"/>
        <end position="363"/>
    </location>
</feature>
<evidence type="ECO:0000313" key="3">
    <source>
        <dbReference type="EMBL" id="SET46874.1"/>
    </source>
</evidence>
<evidence type="ECO:0000313" key="4">
    <source>
        <dbReference type="Proteomes" id="UP000242642"/>
    </source>
</evidence>
<reference evidence="4" key="1">
    <citation type="submission" date="2016-10" db="EMBL/GenBank/DDBJ databases">
        <authorList>
            <person name="Varghese N."/>
            <person name="Submissions S."/>
        </authorList>
    </citation>
    <scope>NUCLEOTIDE SEQUENCE [LARGE SCALE GENOMIC DNA]</scope>
    <source>
        <strain evidence="4">DSM 18579</strain>
    </source>
</reference>
<dbReference type="OrthoDB" id="56827at2"/>
<sequence length="389" mass="43827">MQHIKAQLPTGTIKVSTIQLEPKLDALFSFAQRRNPKRSFLFVSKILGKHIPVSPSIMRQSYRTLANKIPMDLPEPIVFFGMAETAIGLGSGIFEEAITQYPNALFMISTRHELPNTDKFCEFKEEHSHATDHIIYKPNNITKQEQLLNAKTLILVDDEATTGKTFLNLYQGLVAAGLRDVEKLVTITLTNWSNKALSNCVNIPVEELSLINGHWEWQPEPCAPEVVMPSHIGKFQTGCKIATHYNFGREGIYKRPNIDSLFAHFFNQHRFTKQQTGQSTNPSVLVLGSSEFAYIPFLLAEELENFGYIVKFSATTRSPIALGLAIESALQFSDNYGEGVTHYCYNISHQHFDHIILCVETESCSIDDEFIHALKHCAQKVTVFSLFDG</sequence>
<dbReference type="SUPFAM" id="SSF53271">
    <property type="entry name" value="PRTase-like"/>
    <property type="match status" value="1"/>
</dbReference>
<dbReference type="InterPro" id="IPR011214">
    <property type="entry name" value="UCP020967"/>
</dbReference>
<gene>
    <name evidence="3" type="ORF">SAMN02583745_02459</name>
</gene>
<evidence type="ECO:0000259" key="2">
    <source>
        <dbReference type="Pfam" id="PF15609"/>
    </source>
</evidence>
<dbReference type="Proteomes" id="UP000242642">
    <property type="component" value="Unassembled WGS sequence"/>
</dbReference>
<dbReference type="InterPro" id="IPR029057">
    <property type="entry name" value="PRTase-like"/>
</dbReference>
<dbReference type="CDD" id="cd06223">
    <property type="entry name" value="PRTases_typeI"/>
    <property type="match status" value="1"/>
</dbReference>
<organism evidence="3 4">
    <name type="scientific">Thorsellia anophelis DSM 18579</name>
    <dbReference type="NCBI Taxonomy" id="1123402"/>
    <lineage>
        <taxon>Bacteria</taxon>
        <taxon>Pseudomonadati</taxon>
        <taxon>Pseudomonadota</taxon>
        <taxon>Gammaproteobacteria</taxon>
        <taxon>Enterobacterales</taxon>
        <taxon>Thorselliaceae</taxon>
        <taxon>Thorsellia</taxon>
    </lineage>
</organism>
<dbReference type="STRING" id="1123402.SAMN02583745_02459"/>
<dbReference type="AlphaFoldDB" id="A0A1I0EQI0"/>
<evidence type="ECO:0000259" key="1">
    <source>
        <dbReference type="Pfam" id="PF12500"/>
    </source>
</evidence>
<dbReference type="InterPro" id="IPR041688">
    <property type="entry name" value="PRTase_2"/>
</dbReference>
<dbReference type="InterPro" id="IPR022537">
    <property type="entry name" value="TRSP_dom"/>
</dbReference>
<dbReference type="RefSeq" id="WP_093321613.1">
    <property type="nucleotide sequence ID" value="NZ_FOHV01000029.1"/>
</dbReference>
<dbReference type="Pfam" id="PF15609">
    <property type="entry name" value="PRTase_2"/>
    <property type="match status" value="1"/>
</dbReference>
<proteinExistence type="predicted"/>